<feature type="chain" id="PRO_5042819440" evidence="5">
    <location>
        <begin position="23"/>
        <end position="448"/>
    </location>
</feature>
<dbReference type="SUPFAM" id="SSF51126">
    <property type="entry name" value="Pectin lyase-like"/>
    <property type="match status" value="1"/>
</dbReference>
<evidence type="ECO:0000256" key="3">
    <source>
        <dbReference type="ARBA" id="ARBA00023295"/>
    </source>
</evidence>
<evidence type="ECO:0000256" key="2">
    <source>
        <dbReference type="ARBA" id="ARBA00022801"/>
    </source>
</evidence>
<dbReference type="KEGG" id="ppho:CTZ24_08495"/>
<accession>A0AAP9KNZ3</accession>
<dbReference type="RefSeq" id="WP_208725298.1">
    <property type="nucleotide sequence ID" value="NZ_CP024636.1"/>
</dbReference>
<dbReference type="AlphaFoldDB" id="A0AAP9KNZ3"/>
<dbReference type="EMBL" id="JAUOOM010000015">
    <property type="protein sequence ID" value="MDO6408076.1"/>
    <property type="molecule type" value="Genomic_DNA"/>
</dbReference>
<evidence type="ECO:0000256" key="5">
    <source>
        <dbReference type="SAM" id="SignalP"/>
    </source>
</evidence>
<evidence type="ECO:0000313" key="9">
    <source>
        <dbReference type="Proteomes" id="UP001171299"/>
    </source>
</evidence>
<evidence type="ECO:0000256" key="1">
    <source>
        <dbReference type="ARBA" id="ARBA00008834"/>
    </source>
</evidence>
<dbReference type="Proteomes" id="UP001171299">
    <property type="component" value="Unassembled WGS sequence"/>
</dbReference>
<sequence>MKKTTFGFALVAVSLTPLYAAAAPFLCSPADFGGKGDGVTLNTRAIQQAIDLCAQKGGGKVTLGSGVWLSGPIALKSNVRLVIPDGVTLKATPDTRQFVDAFLGRPTQPNEAFILANGVSHVAIEGGGTIDGNGAQAWWPAAIDLRNTVRSGHPEAFTAKYKGIPLANGMPRPWLVEMNNVSSSEIHHIRLTNSPMWNLVLRNSHQLNIDQLTVDNPITSPNTDGIDIVSSTDIRIKHADISTGDDHIAIKSGITVGSGGKSENITVQDSVMRQGHGISLGSETINGIGNVVVSHVRFIGAENGLRVKSGRDRGNKIGPFLVDHVTMTNVATPLLVTDSYSGQAGAAGHSLVAPITPAPVTATTPFISGITVNHLAATGAKYAMILSGLPEAPITDVNLHHIAITAEYGVQARYVTARLDHVSVSANKGKTLAEGPAVTLHRENSSIN</sequence>
<keyword evidence="2 4" id="KW-0378">Hydrolase</keyword>
<dbReference type="Proteomes" id="UP000424872">
    <property type="component" value="Chromosome"/>
</dbReference>
<dbReference type="InterPro" id="IPR051801">
    <property type="entry name" value="GH28_Enzymes"/>
</dbReference>
<dbReference type="PROSITE" id="PS00502">
    <property type="entry name" value="POLYGALACTURONASE"/>
    <property type="match status" value="1"/>
</dbReference>
<dbReference type="EMBL" id="CP024636">
    <property type="protein sequence ID" value="QGR06446.1"/>
    <property type="molecule type" value="Genomic_DNA"/>
</dbReference>
<dbReference type="GO" id="GO:0005975">
    <property type="term" value="P:carbohydrate metabolic process"/>
    <property type="evidence" value="ECO:0007669"/>
    <property type="project" value="InterPro"/>
</dbReference>
<comment type="similarity">
    <text evidence="1 4">Belongs to the glycosyl hydrolase 28 family.</text>
</comment>
<name>A0AAP9KNZ3_9GAMM</name>
<keyword evidence="3 4" id="KW-0326">Glycosidase</keyword>
<dbReference type="InterPro" id="IPR011050">
    <property type="entry name" value="Pectin_lyase_fold/virulence"/>
</dbReference>
<dbReference type="Gene3D" id="2.160.20.10">
    <property type="entry name" value="Single-stranded right-handed beta-helix, Pectin lyase-like"/>
    <property type="match status" value="1"/>
</dbReference>
<dbReference type="PANTHER" id="PTHR31339">
    <property type="entry name" value="PECTIN LYASE-RELATED"/>
    <property type="match status" value="1"/>
</dbReference>
<dbReference type="Pfam" id="PF00295">
    <property type="entry name" value="Glyco_hydro_28"/>
    <property type="match status" value="1"/>
</dbReference>
<evidence type="ECO:0000313" key="7">
    <source>
        <dbReference type="EMBL" id="QGR06446.1"/>
    </source>
</evidence>
<dbReference type="InterPro" id="IPR012334">
    <property type="entry name" value="Pectin_lyas_fold"/>
</dbReference>
<reference evidence="7" key="2">
    <citation type="journal article" date="2020" name="Environ. Microbiol.">
        <title>The extreme plant-growth-promoting properties of Pantoea phytobeneficialis MSR2 revealed by functional and genomic analysis.</title>
        <authorList>
            <person name="Nascimento F.X."/>
            <person name="Hernandez A.G."/>
            <person name="Glick B.R."/>
            <person name="Rossi M.J."/>
        </authorList>
    </citation>
    <scope>NUCLEOTIDE SEQUENCE</scope>
    <source>
        <strain evidence="7">MSR2</strain>
    </source>
</reference>
<evidence type="ECO:0000313" key="8">
    <source>
        <dbReference type="Proteomes" id="UP000424872"/>
    </source>
</evidence>
<protein>
    <submittedName>
        <fullName evidence="7">Glycoside hydrolase</fullName>
    </submittedName>
    <submittedName>
        <fullName evidence="6">Glycosyl hydrolase family 28 protein</fullName>
    </submittedName>
</protein>
<dbReference type="InterPro" id="IPR000743">
    <property type="entry name" value="Glyco_hydro_28"/>
</dbReference>
<reference evidence="8" key="1">
    <citation type="submission" date="2017-11" db="EMBL/GenBank/DDBJ databases">
        <title>Genome sequence of Pantoea sp. MSR2.</title>
        <authorList>
            <person name="Nascimento F.X."/>
        </authorList>
    </citation>
    <scope>NUCLEOTIDE SEQUENCE [LARGE SCALE GENOMIC DNA]</scope>
    <source>
        <strain evidence="8">MSR2</strain>
    </source>
</reference>
<proteinExistence type="inferred from homology"/>
<dbReference type="GO" id="GO:0004650">
    <property type="term" value="F:polygalacturonase activity"/>
    <property type="evidence" value="ECO:0007669"/>
    <property type="project" value="InterPro"/>
</dbReference>
<evidence type="ECO:0000313" key="6">
    <source>
        <dbReference type="EMBL" id="MDO6408076.1"/>
    </source>
</evidence>
<gene>
    <name evidence="7" type="ORF">CTZ24_08495</name>
    <name evidence="6" type="ORF">Q3404_15970</name>
</gene>
<keyword evidence="5" id="KW-0732">Signal</keyword>
<evidence type="ECO:0000256" key="4">
    <source>
        <dbReference type="RuleBase" id="RU361169"/>
    </source>
</evidence>
<keyword evidence="9" id="KW-1185">Reference proteome</keyword>
<dbReference type="PANTHER" id="PTHR31339:SF3">
    <property type="entry name" value="PECTIN LYASE-LIKE SUPERFAMILY PROTEIN"/>
    <property type="match status" value="1"/>
</dbReference>
<organism evidence="7 8">
    <name type="scientific">Pantoea phytobeneficialis</name>
    <dbReference type="NCBI Taxonomy" id="2052056"/>
    <lineage>
        <taxon>Bacteria</taxon>
        <taxon>Pseudomonadati</taxon>
        <taxon>Pseudomonadota</taxon>
        <taxon>Gammaproteobacteria</taxon>
        <taxon>Enterobacterales</taxon>
        <taxon>Erwiniaceae</taxon>
        <taxon>Pantoea</taxon>
    </lineage>
</organism>
<reference evidence="6" key="3">
    <citation type="submission" date="2023-07" db="EMBL/GenBank/DDBJ databases">
        <title>The extreme plant-growth-promoting properties of Pantoea phytobeneficialis PF55 revealed by functional and genomic analysis.</title>
        <authorList>
            <person name="Nascimento F.X."/>
            <person name="Marcio R.J."/>
        </authorList>
    </citation>
    <scope>NUCLEOTIDE SEQUENCE</scope>
    <source>
        <strain evidence="6">PF55</strain>
    </source>
</reference>
<feature type="signal peptide" evidence="5">
    <location>
        <begin position="1"/>
        <end position="22"/>
    </location>
</feature>